<evidence type="ECO:0000313" key="12">
    <source>
        <dbReference type="Proteomes" id="UP000005439"/>
    </source>
</evidence>
<dbReference type="PIRSF" id="PIRSF000524">
    <property type="entry name" value="SPT"/>
    <property type="match status" value="1"/>
</dbReference>
<reference evidence="11 12" key="2">
    <citation type="journal article" date="2012" name="Stand. Genomic Sci.">
        <title>Complete genome sequence of the moderately thermophilic mineral-sulfide-oxidizing firmicute Sulfobacillus acidophilus type strain (NAL(T)).</title>
        <authorList>
            <person name="Anderson I."/>
            <person name="Chertkov O."/>
            <person name="Chen A."/>
            <person name="Saunders E."/>
            <person name="Lapidus A."/>
            <person name="Nolan M."/>
            <person name="Lucas S."/>
            <person name="Hammon N."/>
            <person name="Deshpande S."/>
            <person name="Cheng J.F."/>
            <person name="Han C."/>
            <person name="Tapia R."/>
            <person name="Goodwin L.A."/>
            <person name="Pitluck S."/>
            <person name="Liolios K."/>
            <person name="Pagani I."/>
            <person name="Ivanova N."/>
            <person name="Mikhailova N."/>
            <person name="Pati A."/>
            <person name="Palaniappan K."/>
            <person name="Land M."/>
            <person name="Pan C."/>
            <person name="Rohde M."/>
            <person name="Pukall R."/>
            <person name="Goker M."/>
            <person name="Detter J.C."/>
            <person name="Woyke T."/>
            <person name="Bristow J."/>
            <person name="Eisen J.A."/>
            <person name="Markowitz V."/>
            <person name="Hugenholtz P."/>
            <person name="Kyrpides N.C."/>
            <person name="Klenk H.P."/>
            <person name="Mavromatis K."/>
        </authorList>
    </citation>
    <scope>NUCLEOTIDE SEQUENCE [LARGE SCALE GENOMIC DNA]</scope>
    <source>
        <strain evidence="12">ATCC 700253 / DSM 10332 / NAL</strain>
    </source>
</reference>
<dbReference type="SUPFAM" id="SSF53383">
    <property type="entry name" value="PLP-dependent transferases"/>
    <property type="match status" value="1"/>
</dbReference>
<feature type="modified residue" description="N6-(pyridoxal phosphate)lysine" evidence="7">
    <location>
        <position position="197"/>
    </location>
</feature>
<comment type="similarity">
    <text evidence="2 8">Belongs to the class-V pyridoxal-phosphate-dependent aminotransferase family.</text>
</comment>
<dbReference type="GO" id="GO:0019265">
    <property type="term" value="P:glycine biosynthetic process, by transamination of glyoxylate"/>
    <property type="evidence" value="ECO:0007669"/>
    <property type="project" value="TreeGrafter"/>
</dbReference>
<dbReference type="FunFam" id="3.40.640.10:FF:000027">
    <property type="entry name" value="Serine--pyruvate aminotransferase, mitochondrial"/>
    <property type="match status" value="1"/>
</dbReference>
<organism evidence="11 12">
    <name type="scientific">Sulfobacillus acidophilus (strain ATCC 700253 / DSM 10332 / NAL)</name>
    <dbReference type="NCBI Taxonomy" id="679936"/>
    <lineage>
        <taxon>Bacteria</taxon>
        <taxon>Bacillati</taxon>
        <taxon>Bacillota</taxon>
        <taxon>Clostridia</taxon>
        <taxon>Eubacteriales</taxon>
        <taxon>Clostridiales Family XVII. Incertae Sedis</taxon>
        <taxon>Sulfobacillus</taxon>
    </lineage>
</organism>
<dbReference type="InterPro" id="IPR015424">
    <property type="entry name" value="PyrdxlP-dep_Trfase"/>
</dbReference>
<keyword evidence="5 7" id="KW-0663">Pyridoxal phosphate</keyword>
<accession>G8TWC1</accession>
<evidence type="ECO:0000259" key="10">
    <source>
        <dbReference type="Pfam" id="PF00266"/>
    </source>
</evidence>
<keyword evidence="12" id="KW-1185">Reference proteome</keyword>
<dbReference type="PANTHER" id="PTHR21152:SF40">
    <property type="entry name" value="ALANINE--GLYOXYLATE AMINOTRANSFERASE"/>
    <property type="match status" value="1"/>
</dbReference>
<dbReference type="STRING" id="679936.Sulac_0192"/>
<evidence type="ECO:0000256" key="1">
    <source>
        <dbReference type="ARBA" id="ARBA00001933"/>
    </source>
</evidence>
<evidence type="ECO:0000256" key="6">
    <source>
        <dbReference type="PIRSR" id="PIRSR000524-1"/>
    </source>
</evidence>
<evidence type="ECO:0000256" key="4">
    <source>
        <dbReference type="ARBA" id="ARBA00022679"/>
    </source>
</evidence>
<proteinExistence type="inferred from homology"/>
<evidence type="ECO:0000256" key="5">
    <source>
        <dbReference type="ARBA" id="ARBA00022898"/>
    </source>
</evidence>
<gene>
    <name evidence="11" type="ordered locus">Sulac_0192</name>
</gene>
<name>G8TWC1_SULAD</name>
<dbReference type="PANTHER" id="PTHR21152">
    <property type="entry name" value="AMINOTRANSFERASE CLASS V"/>
    <property type="match status" value="1"/>
</dbReference>
<keyword evidence="4 11" id="KW-0808">Transferase</keyword>
<dbReference type="Gene3D" id="3.40.640.10">
    <property type="entry name" value="Type I PLP-dependent aspartate aminotransferase-like (Major domain)"/>
    <property type="match status" value="1"/>
</dbReference>
<dbReference type="PROSITE" id="PS00595">
    <property type="entry name" value="AA_TRANSFER_CLASS_5"/>
    <property type="match status" value="1"/>
</dbReference>
<feature type="domain" description="Aminotransferase class V" evidence="10">
    <location>
        <begin position="34"/>
        <end position="334"/>
    </location>
</feature>
<dbReference type="KEGG" id="sap:Sulac_0192"/>
<dbReference type="Pfam" id="PF00266">
    <property type="entry name" value="Aminotran_5"/>
    <property type="match status" value="1"/>
</dbReference>
<dbReference type="InterPro" id="IPR015422">
    <property type="entry name" value="PyrdxlP-dep_Trfase_small"/>
</dbReference>
<dbReference type="GO" id="GO:0008453">
    <property type="term" value="F:alanine-glyoxylate transaminase activity"/>
    <property type="evidence" value="ECO:0007669"/>
    <property type="project" value="UniProtKB-EC"/>
</dbReference>
<dbReference type="GO" id="GO:0004760">
    <property type="term" value="F:L-serine-pyruvate transaminase activity"/>
    <property type="evidence" value="ECO:0007669"/>
    <property type="project" value="TreeGrafter"/>
</dbReference>
<dbReference type="Gene3D" id="3.90.1150.10">
    <property type="entry name" value="Aspartate Aminotransferase, domain 1"/>
    <property type="match status" value="1"/>
</dbReference>
<dbReference type="HOGENOM" id="CLU_027686_0_0_9"/>
<dbReference type="InterPro" id="IPR015421">
    <property type="entry name" value="PyrdxlP-dep_Trfase_major"/>
</dbReference>
<dbReference type="AlphaFoldDB" id="G8TWC1"/>
<dbReference type="InterPro" id="IPR020578">
    <property type="entry name" value="Aminotrans_V_PyrdxlP_BS"/>
</dbReference>
<evidence type="ECO:0000256" key="2">
    <source>
        <dbReference type="ARBA" id="ARBA00009236"/>
    </source>
</evidence>
<dbReference type="InterPro" id="IPR024169">
    <property type="entry name" value="SP_NH2Trfase/AEP_transaminase"/>
</dbReference>
<dbReference type="EMBL" id="CP003179">
    <property type="protein sequence ID" value="AEW03764.1"/>
    <property type="molecule type" value="Genomic_DNA"/>
</dbReference>
<evidence type="ECO:0000256" key="9">
    <source>
        <dbReference type="RuleBase" id="RU004504"/>
    </source>
</evidence>
<evidence type="ECO:0000256" key="7">
    <source>
        <dbReference type="PIRSR" id="PIRSR000524-50"/>
    </source>
</evidence>
<keyword evidence="3 11" id="KW-0032">Aminotransferase</keyword>
<reference evidence="12" key="1">
    <citation type="submission" date="2011-12" db="EMBL/GenBank/DDBJ databases">
        <title>The complete genome of chromosome of Sulfobacillus acidophilus DSM 10332.</title>
        <authorList>
            <person name="Lucas S."/>
            <person name="Han J."/>
            <person name="Lapidus A."/>
            <person name="Bruce D."/>
            <person name="Goodwin L."/>
            <person name="Pitluck S."/>
            <person name="Peters L."/>
            <person name="Kyrpides N."/>
            <person name="Mavromatis K."/>
            <person name="Ivanova N."/>
            <person name="Mikhailova N."/>
            <person name="Chertkov O."/>
            <person name="Saunders E."/>
            <person name="Detter J.C."/>
            <person name="Tapia R."/>
            <person name="Han C."/>
            <person name="Land M."/>
            <person name="Hauser L."/>
            <person name="Markowitz V."/>
            <person name="Cheng J.-F."/>
            <person name="Hugenholtz P."/>
            <person name="Woyke T."/>
            <person name="Wu D."/>
            <person name="Pukall R."/>
            <person name="Gehrich-Schroeter G."/>
            <person name="Schneider S."/>
            <person name="Klenk H.-P."/>
            <person name="Eisen J.A."/>
        </authorList>
    </citation>
    <scope>NUCLEOTIDE SEQUENCE [LARGE SCALE GENOMIC DNA]</scope>
    <source>
        <strain evidence="12">ATCC 700253 / DSM 10332 / NAL</strain>
    </source>
</reference>
<evidence type="ECO:0000256" key="3">
    <source>
        <dbReference type="ARBA" id="ARBA00022576"/>
    </source>
</evidence>
<dbReference type="EC" id="2.6.1.44" evidence="11"/>
<evidence type="ECO:0000313" key="11">
    <source>
        <dbReference type="EMBL" id="AEW03764.1"/>
    </source>
</evidence>
<sequence length="399" mass="43744">MAQNLAIPSRLCLAPGPSPVPFRVRQAMANPVIGHLDPAFLAIVDAVQQDLRDVFGTANRVTLPVSGTGSAGMEMSLTNFVEPGDTVVVIRQGVFGQRMAEAAEKLGAQVVAVDIPWGQICSLEELSRVLAAHPQVRLVAVVMAETSTGVYQPLDGWAERIHAAGALFLVDTVTALGGIPVEVDRQGFDIVFSGTQKCLSAPPGLAPFTVNERALERLSRRQHPVPSWYLDLLQIREYWGNARLYHHTAPISMIYGLKEALTIIQEEGLTARYRRHRQVAESLWAGLEAMGLELMVPRTHRLTTVTTVKIPDGIEDRVVRQRLLNEAGIEIAGGLGQWAGKIWRIGVMGEGADISHMMRLLVELRRILHDLGMPLPSGVEALEAQYVAWERESSEWRAG</sequence>
<comment type="cofactor">
    <cofactor evidence="1 7 9">
        <name>pyridoxal 5'-phosphate</name>
        <dbReference type="ChEBI" id="CHEBI:597326"/>
    </cofactor>
</comment>
<protein>
    <submittedName>
        <fullName evidence="11">Alanine-glyoxylate aminotransferase apoenzyme</fullName>
        <ecNumber evidence="11">2.6.1.44</ecNumber>
    </submittedName>
</protein>
<dbReference type="InterPro" id="IPR000192">
    <property type="entry name" value="Aminotrans_V_dom"/>
</dbReference>
<evidence type="ECO:0000256" key="8">
    <source>
        <dbReference type="RuleBase" id="RU004075"/>
    </source>
</evidence>
<dbReference type="Proteomes" id="UP000005439">
    <property type="component" value="Chromosome"/>
</dbReference>
<feature type="binding site" evidence="6">
    <location>
        <position position="344"/>
    </location>
    <ligand>
        <name>substrate</name>
    </ligand>
</feature>
<dbReference type="PATRIC" id="fig|679936.5.peg.196"/>